<dbReference type="HOGENOM" id="CLU_054318_1_0_1"/>
<dbReference type="InterPro" id="IPR019787">
    <property type="entry name" value="Znf_PHD-finger"/>
</dbReference>
<dbReference type="PhylomeDB" id="A7RUH0"/>
<evidence type="ECO:0000313" key="8">
    <source>
        <dbReference type="Proteomes" id="UP000001593"/>
    </source>
</evidence>
<dbReference type="Proteomes" id="UP000001593">
    <property type="component" value="Unassembled WGS sequence"/>
</dbReference>
<keyword evidence="3" id="KW-0862">Zinc</keyword>
<dbReference type="GO" id="GO:0006357">
    <property type="term" value="P:regulation of transcription by RNA polymerase II"/>
    <property type="evidence" value="ECO:0007669"/>
    <property type="project" value="InterPro"/>
</dbReference>
<evidence type="ECO:0000256" key="4">
    <source>
        <dbReference type="ARBA" id="ARBA00023117"/>
    </source>
</evidence>
<dbReference type="InterPro" id="IPR001487">
    <property type="entry name" value="Bromodomain"/>
</dbReference>
<dbReference type="Gene3D" id="1.20.920.10">
    <property type="entry name" value="Bromodomain-like"/>
    <property type="match status" value="1"/>
</dbReference>
<dbReference type="InterPro" id="IPR011011">
    <property type="entry name" value="Znf_FYVE_PHD"/>
</dbReference>
<reference evidence="7 8" key="1">
    <citation type="journal article" date="2007" name="Science">
        <title>Sea anemone genome reveals ancestral eumetazoan gene repertoire and genomic organization.</title>
        <authorList>
            <person name="Putnam N.H."/>
            <person name="Srivastava M."/>
            <person name="Hellsten U."/>
            <person name="Dirks B."/>
            <person name="Chapman J."/>
            <person name="Salamov A."/>
            <person name="Terry A."/>
            <person name="Shapiro H."/>
            <person name="Lindquist E."/>
            <person name="Kapitonov V.V."/>
            <person name="Jurka J."/>
            <person name="Genikhovich G."/>
            <person name="Grigoriev I.V."/>
            <person name="Lucas S.M."/>
            <person name="Steele R.E."/>
            <person name="Finnerty J.R."/>
            <person name="Technau U."/>
            <person name="Martindale M.Q."/>
            <person name="Rokhsar D.S."/>
        </authorList>
    </citation>
    <scope>NUCLEOTIDE SEQUENCE [LARGE SCALE GENOMIC DNA]</scope>
    <source>
        <strain evidence="8">CH2 X CH6</strain>
    </source>
</reference>
<dbReference type="PANTHER" id="PTHR45975">
    <property type="entry name" value="NUCLEOSOME-REMODELING FACTOR SUBUNIT BPTF"/>
    <property type="match status" value="1"/>
</dbReference>
<dbReference type="Gene3D" id="3.30.40.10">
    <property type="entry name" value="Zinc/RING finger domain, C3HC4 (zinc finger)"/>
    <property type="match status" value="1"/>
</dbReference>
<dbReference type="InterPro" id="IPR038028">
    <property type="entry name" value="BPTF"/>
</dbReference>
<evidence type="ECO:0000313" key="7">
    <source>
        <dbReference type="EMBL" id="EDO44902.1"/>
    </source>
</evidence>
<dbReference type="GO" id="GO:0008270">
    <property type="term" value="F:zinc ion binding"/>
    <property type="evidence" value="ECO:0007669"/>
    <property type="project" value="UniProtKB-KW"/>
</dbReference>
<sequence length="155" mass="17991">RFYVGCDSCQDWFHGACVGISENEADQLESYVCPRCKENQSKLALQPLTNRDHDSLKRMLRSLQSHKMAWPFLEPVSGLDVPGYYDVIKEPMDLSTVEDKITSKKYATLEQFVSDVTRIFDNCRFFNGKDTPYYRCAEVLEAVFVQKLRAWKSKK</sequence>
<dbReference type="SUPFAM" id="SSF57903">
    <property type="entry name" value="FYVE/PHD zinc finger"/>
    <property type="match status" value="1"/>
</dbReference>
<dbReference type="Pfam" id="PF00628">
    <property type="entry name" value="PHD"/>
    <property type="match status" value="1"/>
</dbReference>
<evidence type="ECO:0000259" key="6">
    <source>
        <dbReference type="PROSITE" id="PS50014"/>
    </source>
</evidence>
<evidence type="ECO:0000256" key="5">
    <source>
        <dbReference type="PROSITE-ProRule" id="PRU00035"/>
    </source>
</evidence>
<dbReference type="PANTHER" id="PTHR45975:SF2">
    <property type="entry name" value="NUCLEOSOME-REMODELING FACTOR SUBUNIT BPTF"/>
    <property type="match status" value="1"/>
</dbReference>
<organism evidence="7 8">
    <name type="scientific">Nematostella vectensis</name>
    <name type="common">Starlet sea anemone</name>
    <dbReference type="NCBI Taxonomy" id="45351"/>
    <lineage>
        <taxon>Eukaryota</taxon>
        <taxon>Metazoa</taxon>
        <taxon>Cnidaria</taxon>
        <taxon>Anthozoa</taxon>
        <taxon>Hexacorallia</taxon>
        <taxon>Actiniaria</taxon>
        <taxon>Edwardsiidae</taxon>
        <taxon>Nematostella</taxon>
    </lineage>
</organism>
<dbReference type="OMA" id="AKYMETW"/>
<dbReference type="EMBL" id="DS469540">
    <property type="protein sequence ID" value="EDO44902.1"/>
    <property type="molecule type" value="Genomic_DNA"/>
</dbReference>
<dbReference type="SMART" id="SM00249">
    <property type="entry name" value="PHD"/>
    <property type="match status" value="1"/>
</dbReference>
<dbReference type="Pfam" id="PF00439">
    <property type="entry name" value="Bromodomain"/>
    <property type="match status" value="1"/>
</dbReference>
<protein>
    <recommendedName>
        <fullName evidence="6">Bromo domain-containing protein</fullName>
    </recommendedName>
</protein>
<evidence type="ECO:0000256" key="3">
    <source>
        <dbReference type="ARBA" id="ARBA00022833"/>
    </source>
</evidence>
<dbReference type="SMART" id="SM00297">
    <property type="entry name" value="BROMO"/>
    <property type="match status" value="1"/>
</dbReference>
<keyword evidence="4 5" id="KW-0103">Bromodomain</keyword>
<evidence type="ECO:0000256" key="2">
    <source>
        <dbReference type="ARBA" id="ARBA00022771"/>
    </source>
</evidence>
<keyword evidence="2" id="KW-0863">Zinc-finger</keyword>
<feature type="non-terminal residue" evidence="7">
    <location>
        <position position="155"/>
    </location>
</feature>
<keyword evidence="1" id="KW-0479">Metal-binding</keyword>
<evidence type="ECO:0000256" key="1">
    <source>
        <dbReference type="ARBA" id="ARBA00022723"/>
    </source>
</evidence>
<dbReference type="InterPro" id="IPR036427">
    <property type="entry name" value="Bromodomain-like_sf"/>
</dbReference>
<dbReference type="GO" id="GO:0016589">
    <property type="term" value="C:NURF complex"/>
    <property type="evidence" value="ECO:0007669"/>
    <property type="project" value="InterPro"/>
</dbReference>
<keyword evidence="8" id="KW-1185">Reference proteome</keyword>
<dbReference type="eggNOG" id="KOG1632">
    <property type="taxonomic scope" value="Eukaryota"/>
</dbReference>
<accession>A7RUH0</accession>
<feature type="domain" description="Bromo" evidence="6">
    <location>
        <begin position="64"/>
        <end position="134"/>
    </location>
</feature>
<dbReference type="InterPro" id="IPR013083">
    <property type="entry name" value="Znf_RING/FYVE/PHD"/>
</dbReference>
<dbReference type="AlphaFoldDB" id="A7RUH0"/>
<dbReference type="CDD" id="cd05509">
    <property type="entry name" value="Bromo_gcn5_like"/>
    <property type="match status" value="1"/>
</dbReference>
<dbReference type="STRING" id="45351.A7RUH0"/>
<proteinExistence type="predicted"/>
<dbReference type="InParanoid" id="A7RUH0"/>
<dbReference type="SUPFAM" id="SSF47370">
    <property type="entry name" value="Bromodomain"/>
    <property type="match status" value="1"/>
</dbReference>
<dbReference type="PROSITE" id="PS50014">
    <property type="entry name" value="BROMODOMAIN_2"/>
    <property type="match status" value="1"/>
</dbReference>
<gene>
    <name evidence="7" type="ORF">NEMVEDRAFT_v1g93956</name>
</gene>
<dbReference type="InterPro" id="IPR018359">
    <property type="entry name" value="Bromodomain_CS"/>
</dbReference>
<name>A7RUH0_NEMVE</name>
<dbReference type="PRINTS" id="PR00503">
    <property type="entry name" value="BROMODOMAIN"/>
</dbReference>
<dbReference type="PROSITE" id="PS00633">
    <property type="entry name" value="BROMODOMAIN_1"/>
    <property type="match status" value="1"/>
</dbReference>
<dbReference type="InterPro" id="IPR001965">
    <property type="entry name" value="Znf_PHD"/>
</dbReference>